<protein>
    <submittedName>
        <fullName evidence="1">Cytochrome c oxidase cbb3-type subunit 4</fullName>
    </submittedName>
</protein>
<reference evidence="1 2" key="1">
    <citation type="submission" date="2019-07" db="EMBL/GenBank/DDBJ databases">
        <title>Genome sequencing of lignin-degrading bacterial isolates.</title>
        <authorList>
            <person name="Gladden J."/>
        </authorList>
    </citation>
    <scope>NUCLEOTIDE SEQUENCE [LARGE SCALE GENOMIC DNA]</scope>
    <source>
        <strain evidence="1 2">J19</strain>
    </source>
</reference>
<sequence>MISGIVTAVLLVLFIGGWIWAWSPARRTEFEQAAQLPLEEDSHQGNIGENRA</sequence>
<dbReference type="Proteomes" id="UP000321583">
    <property type="component" value="Unassembled WGS sequence"/>
</dbReference>
<dbReference type="EMBL" id="VLJS01000048">
    <property type="protein sequence ID" value="TWH14981.1"/>
    <property type="molecule type" value="Genomic_DNA"/>
</dbReference>
<accession>A0A562DZF9</accession>
<evidence type="ECO:0000313" key="2">
    <source>
        <dbReference type="Proteomes" id="UP000321583"/>
    </source>
</evidence>
<organism evidence="1 2">
    <name type="scientific">Pseudoxanthomonas taiwanensis J19</name>
    <dbReference type="NCBI Taxonomy" id="935569"/>
    <lineage>
        <taxon>Bacteria</taxon>
        <taxon>Pseudomonadati</taxon>
        <taxon>Pseudomonadota</taxon>
        <taxon>Gammaproteobacteria</taxon>
        <taxon>Lysobacterales</taxon>
        <taxon>Lysobacteraceae</taxon>
        <taxon>Pseudoxanthomonas</taxon>
    </lineage>
</organism>
<dbReference type="RefSeq" id="WP_125075816.1">
    <property type="nucleotide sequence ID" value="NZ_VLJS01000048.1"/>
</dbReference>
<dbReference type="OrthoDB" id="6402501at2"/>
<dbReference type="InterPro" id="IPR008621">
    <property type="entry name" value="Cbb3-typ_cyt_oxidase_comp"/>
</dbReference>
<comment type="caution">
    <text evidence="1">The sequence shown here is derived from an EMBL/GenBank/DDBJ whole genome shotgun (WGS) entry which is preliminary data.</text>
</comment>
<proteinExistence type="predicted"/>
<evidence type="ECO:0000313" key="1">
    <source>
        <dbReference type="EMBL" id="TWH14981.1"/>
    </source>
</evidence>
<keyword evidence="2" id="KW-1185">Reference proteome</keyword>
<dbReference type="Pfam" id="PF05545">
    <property type="entry name" value="FixQ"/>
    <property type="match status" value="1"/>
</dbReference>
<name>A0A562DZF9_9GAMM</name>
<gene>
    <name evidence="1" type="ORF">L613_002000000350</name>
</gene>
<dbReference type="AlphaFoldDB" id="A0A562DZF9"/>